<proteinExistence type="predicted"/>
<evidence type="ECO:0000256" key="1">
    <source>
        <dbReference type="SAM" id="MobiDB-lite"/>
    </source>
</evidence>
<feature type="region of interest" description="Disordered" evidence="1">
    <location>
        <begin position="1"/>
        <end position="37"/>
    </location>
</feature>
<name>A0A0M0FCN3_CELCE</name>
<organism evidence="2 3">
    <name type="scientific">Cellulosimicrobium cellulans F16</name>
    <dbReference type="NCBI Taxonomy" id="1350482"/>
    <lineage>
        <taxon>Bacteria</taxon>
        <taxon>Bacillati</taxon>
        <taxon>Actinomycetota</taxon>
        <taxon>Actinomycetes</taxon>
        <taxon>Micrococcales</taxon>
        <taxon>Promicromonosporaceae</taxon>
        <taxon>Cellulosimicrobium</taxon>
    </lineage>
</organism>
<sequence>MPRATSRPRRDDVPTPHSFRAPAREPLSVDDDARGTD</sequence>
<dbReference type="EMBL" id="ATNL01000006">
    <property type="protein sequence ID" value="KON75329.1"/>
    <property type="molecule type" value="Genomic_DNA"/>
</dbReference>
<reference evidence="2 3" key="1">
    <citation type="journal article" date="2015" name="Sci. Rep.">
        <title>Functional and structural properties of a novel cellulosome-like multienzyme complex: efficient glycoside hydrolysis of water-insoluble 7-xylosyl-10-deacetylpaclitaxel.</title>
        <authorList>
            <person name="Dou T.Y."/>
            <person name="Luan H.W."/>
            <person name="Ge G.B."/>
            <person name="Dong M.M."/>
            <person name="Zou H.F."/>
            <person name="He Y.Q."/>
            <person name="Cui P."/>
            <person name="Wang J.Y."/>
            <person name="Hao D.C."/>
            <person name="Yang S.L."/>
            <person name="Yang L."/>
        </authorList>
    </citation>
    <scope>NUCLEOTIDE SEQUENCE [LARGE SCALE GENOMIC DNA]</scope>
    <source>
        <strain evidence="2 3">F16</strain>
    </source>
</reference>
<protein>
    <submittedName>
        <fullName evidence="2">Uncharacterized protein</fullName>
    </submittedName>
</protein>
<comment type="caution">
    <text evidence="2">The sequence shown here is derived from an EMBL/GenBank/DDBJ whole genome shotgun (WGS) entry which is preliminary data.</text>
</comment>
<dbReference type="AlphaFoldDB" id="A0A0M0FCN3"/>
<evidence type="ECO:0000313" key="3">
    <source>
        <dbReference type="Proteomes" id="UP000037387"/>
    </source>
</evidence>
<keyword evidence="3" id="KW-1185">Reference proteome</keyword>
<dbReference type="Proteomes" id="UP000037387">
    <property type="component" value="Unassembled WGS sequence"/>
</dbReference>
<dbReference type="PATRIC" id="fig|1350482.3.peg.1009"/>
<gene>
    <name evidence="2" type="ORF">M768_05110</name>
</gene>
<accession>A0A0M0FCN3</accession>
<evidence type="ECO:0000313" key="2">
    <source>
        <dbReference type="EMBL" id="KON75329.1"/>
    </source>
</evidence>